<dbReference type="InterPro" id="IPR034109">
    <property type="entry name" value="Lsm11_M"/>
</dbReference>
<feature type="domain" description="Sm" evidence="2">
    <location>
        <begin position="123"/>
        <end position="198"/>
    </location>
</feature>
<feature type="region of interest" description="Disordered" evidence="1">
    <location>
        <begin position="202"/>
        <end position="292"/>
    </location>
</feature>
<evidence type="ECO:0000313" key="3">
    <source>
        <dbReference type="Proteomes" id="UP000515159"/>
    </source>
</evidence>
<keyword evidence="3" id="KW-1185">Reference proteome</keyword>
<sequence length="316" mass="36106">MEEEERRRPGPAPVDERLDVSSELFDPLLALYSPRTPLPFPGARCFNNLSEYESFVQRGGPRSRGPPRPRKQRGPPPPDPARLERLKRLVVPKEGEEEGPPRGGRKKRTPKNVLTRMPVHKGSPLGELYRCVQDQIKIHVHIRTFKGLRGVCAGFLVAFDKFWNMALRDVDETYRKPILGKAFFHERQLTLTQLFDRLRVQESGPDAGDESQASLSQPEAEKETKLSVPQAEPVCERTTCEDKMQRQLGRESEMPHDCERTKPRVTAGPELRPSERSSIPGGKDKKPPKDYQRVFTRHMKQVFIRGENVLLVHIAQ</sequence>
<dbReference type="FunCoup" id="A0A6P8PNU4">
    <property type="interactions" value="1812"/>
</dbReference>
<evidence type="ECO:0000313" key="4">
    <source>
        <dbReference type="RefSeq" id="XP_033783440.1"/>
    </source>
</evidence>
<dbReference type="GO" id="GO:0006398">
    <property type="term" value="P:mRNA 3'-end processing by stem-loop binding and cleavage"/>
    <property type="evidence" value="ECO:0007669"/>
    <property type="project" value="TreeGrafter"/>
</dbReference>
<accession>A0A6P8PNU4</accession>
<dbReference type="PROSITE" id="PS52002">
    <property type="entry name" value="SM"/>
    <property type="match status" value="1"/>
</dbReference>
<dbReference type="InParanoid" id="A0A6P8PNU4"/>
<evidence type="ECO:0000256" key="1">
    <source>
        <dbReference type="SAM" id="MobiDB-lite"/>
    </source>
</evidence>
<dbReference type="CDD" id="cd01739">
    <property type="entry name" value="LSm11_M"/>
    <property type="match status" value="1"/>
</dbReference>
<dbReference type="SMART" id="SM00651">
    <property type="entry name" value="Sm"/>
    <property type="match status" value="1"/>
</dbReference>
<feature type="compositionally biased region" description="Basic and acidic residues" evidence="1">
    <location>
        <begin position="282"/>
        <end position="292"/>
    </location>
</feature>
<feature type="compositionally biased region" description="Basic and acidic residues" evidence="1">
    <location>
        <begin position="81"/>
        <end position="94"/>
    </location>
</feature>
<evidence type="ECO:0000259" key="2">
    <source>
        <dbReference type="PROSITE" id="PS52002"/>
    </source>
</evidence>
<gene>
    <name evidence="4" type="primary">LSM11</name>
</gene>
<dbReference type="Gene3D" id="2.30.30.100">
    <property type="match status" value="1"/>
</dbReference>
<dbReference type="AlphaFoldDB" id="A0A6P8PNU4"/>
<dbReference type="GO" id="GO:0071209">
    <property type="term" value="F:U7 snRNA binding"/>
    <property type="evidence" value="ECO:0007669"/>
    <property type="project" value="InterPro"/>
</dbReference>
<dbReference type="KEGG" id="gsh:117351758"/>
<feature type="region of interest" description="Disordered" evidence="1">
    <location>
        <begin position="55"/>
        <end position="111"/>
    </location>
</feature>
<proteinExistence type="predicted"/>
<dbReference type="GeneID" id="117351758"/>
<dbReference type="InterPro" id="IPR010920">
    <property type="entry name" value="LSM_dom_sf"/>
</dbReference>
<dbReference type="InterPro" id="IPR047575">
    <property type="entry name" value="Sm"/>
</dbReference>
<dbReference type="PANTHER" id="PTHR21415">
    <property type="entry name" value="U7 SNRNA-ASSOCIATED SM-LIKE PROTEIN LSM11"/>
    <property type="match status" value="1"/>
</dbReference>
<dbReference type="OrthoDB" id="10002367at2759"/>
<protein>
    <submittedName>
        <fullName evidence="4">U7 snRNA-associated Sm-like protein LSm11</fullName>
    </submittedName>
</protein>
<dbReference type="InterPro" id="IPR001163">
    <property type="entry name" value="Sm_dom_euk/arc"/>
</dbReference>
<dbReference type="Proteomes" id="UP000515159">
    <property type="component" value="Chromosome 18"/>
</dbReference>
<organism evidence="3 4">
    <name type="scientific">Geotrypetes seraphini</name>
    <name type="common">Gaboon caecilian</name>
    <name type="synonym">Caecilia seraphini</name>
    <dbReference type="NCBI Taxonomy" id="260995"/>
    <lineage>
        <taxon>Eukaryota</taxon>
        <taxon>Metazoa</taxon>
        <taxon>Chordata</taxon>
        <taxon>Craniata</taxon>
        <taxon>Vertebrata</taxon>
        <taxon>Euteleostomi</taxon>
        <taxon>Amphibia</taxon>
        <taxon>Gymnophiona</taxon>
        <taxon>Geotrypetes</taxon>
    </lineage>
</organism>
<name>A0A6P8PNU4_GEOSA</name>
<dbReference type="GO" id="GO:0005683">
    <property type="term" value="C:U7 snRNP"/>
    <property type="evidence" value="ECO:0007669"/>
    <property type="project" value="TreeGrafter"/>
</dbReference>
<reference evidence="4" key="1">
    <citation type="submission" date="2025-08" db="UniProtKB">
        <authorList>
            <consortium name="RefSeq"/>
        </authorList>
    </citation>
    <scope>IDENTIFICATION</scope>
</reference>
<dbReference type="PANTHER" id="PTHR21415:SF1">
    <property type="entry name" value="U7 SNRNA-ASSOCIATED SM-LIKE PROTEIN LSM11"/>
    <property type="match status" value="1"/>
</dbReference>
<dbReference type="RefSeq" id="XP_033783440.1">
    <property type="nucleotide sequence ID" value="XM_033927549.1"/>
</dbReference>
<dbReference type="SUPFAM" id="SSF50182">
    <property type="entry name" value="Sm-like ribonucleoproteins"/>
    <property type="match status" value="1"/>
</dbReference>
<dbReference type="CTD" id="134353"/>
<dbReference type="InterPro" id="IPR039267">
    <property type="entry name" value="Lsm11"/>
</dbReference>
<feature type="compositionally biased region" description="Basic and acidic residues" evidence="1">
    <location>
        <begin position="234"/>
        <end position="262"/>
    </location>
</feature>